<reference evidence="12 13" key="1">
    <citation type="submission" date="2022-10" db="EMBL/GenBank/DDBJ databases">
        <title>Identification of biosynthetic pathway for the production of the potent trypsin inhibitor radiosumin.</title>
        <authorList>
            <person name="Fewer D.P."/>
            <person name="Delbaje E."/>
            <person name="Ouyang X."/>
            <person name="Agostino P.D."/>
            <person name="Wahlsten M."/>
            <person name="Jokela J."/>
            <person name="Permi P."/>
            <person name="Haapaniemi E."/>
            <person name="Koistinen H."/>
        </authorList>
    </citation>
    <scope>NUCLEOTIDE SEQUENCE [LARGE SCALE GENOMIC DNA]</scope>
    <source>
        <strain evidence="12 13">NIES-515</strain>
    </source>
</reference>
<evidence type="ECO:0000256" key="4">
    <source>
        <dbReference type="ARBA" id="ARBA00022801"/>
    </source>
</evidence>
<name>A0ABT3AZ88_9CYAN</name>
<dbReference type="PRINTS" id="PR01752">
    <property type="entry name" value="UREASE"/>
</dbReference>
<dbReference type="InterPro" id="IPR032466">
    <property type="entry name" value="Metal_Hydrolase"/>
</dbReference>
<dbReference type="PANTHER" id="PTHR43440:SF1">
    <property type="entry name" value="UREASE"/>
    <property type="match status" value="1"/>
</dbReference>
<dbReference type="Proteomes" id="UP001526143">
    <property type="component" value="Unassembled WGS sequence"/>
</dbReference>
<dbReference type="Pfam" id="PF01979">
    <property type="entry name" value="Amidohydro_1"/>
    <property type="match status" value="1"/>
</dbReference>
<evidence type="ECO:0000256" key="6">
    <source>
        <dbReference type="HAMAP-Rule" id="MF_01953"/>
    </source>
</evidence>
<keyword evidence="13" id="KW-1185">Reference proteome</keyword>
<keyword evidence="6 8" id="KW-0963">Cytoplasm</keyword>
<dbReference type="InterPro" id="IPR005848">
    <property type="entry name" value="Urease_asu"/>
</dbReference>
<evidence type="ECO:0000256" key="8">
    <source>
        <dbReference type="PROSITE-ProRule" id="PRU00700"/>
    </source>
</evidence>
<accession>A0ABT3AZ88</accession>
<dbReference type="PROSITE" id="PS51368">
    <property type="entry name" value="UREASE_3"/>
    <property type="match status" value="1"/>
</dbReference>
<evidence type="ECO:0000256" key="1">
    <source>
        <dbReference type="ARBA" id="ARBA00004897"/>
    </source>
</evidence>
<dbReference type="SUPFAM" id="SSF51556">
    <property type="entry name" value="Metallo-dependent hydrolases"/>
    <property type="match status" value="1"/>
</dbReference>
<feature type="binding site" evidence="6">
    <location>
        <position position="248"/>
    </location>
    <ligand>
        <name>Ni(2+)</name>
        <dbReference type="ChEBI" id="CHEBI:49786"/>
        <label>2</label>
    </ligand>
</feature>
<dbReference type="HAMAP" id="MF_01953">
    <property type="entry name" value="Urease_alpha"/>
    <property type="match status" value="1"/>
</dbReference>
<dbReference type="Gene3D" id="3.20.20.140">
    <property type="entry name" value="Metal-dependent hydrolases"/>
    <property type="match status" value="1"/>
</dbReference>
<dbReference type="InterPro" id="IPR011059">
    <property type="entry name" value="Metal-dep_hydrolase_composite"/>
</dbReference>
<dbReference type="Gene3D" id="2.30.40.10">
    <property type="entry name" value="Urease, subunit C, domain 1"/>
    <property type="match status" value="1"/>
</dbReference>
<proteinExistence type="inferred from homology"/>
<dbReference type="EMBL" id="JAOWRF010000194">
    <property type="protein sequence ID" value="MCV3214442.1"/>
    <property type="molecule type" value="Genomic_DNA"/>
</dbReference>
<dbReference type="Pfam" id="PF00449">
    <property type="entry name" value="Urease_alpha"/>
    <property type="match status" value="1"/>
</dbReference>
<dbReference type="PANTHER" id="PTHR43440">
    <property type="entry name" value="UREASE"/>
    <property type="match status" value="1"/>
</dbReference>
<dbReference type="InterPro" id="IPR017950">
    <property type="entry name" value="Urease_AS"/>
</dbReference>
<comment type="cofactor">
    <cofactor evidence="6 9">
        <name>Ni cation</name>
        <dbReference type="ChEBI" id="CHEBI:25516"/>
    </cofactor>
    <text evidence="6 9">Binds 2 nickel ions per subunit.</text>
</comment>
<feature type="binding site" evidence="6 8">
    <location>
        <position position="221"/>
    </location>
    <ligand>
        <name>substrate</name>
    </ligand>
</feature>
<sequence length="568" mass="61122">MPYRMSRRAYAETFGPTVGDKVRLADTELFIEVEQDFTTYGDEVKFGGGKVIRDGMGQSPISNADGAVDLVITNALILDWWGVVKADIGIKDGKIFKIGKAGNPYIQDNIDIIIGPGTEALAGEGMILTAGGIDTHIHFICPQQIEVAIASGITTMIGGGTGPASGTNATTCTPGPWNIYRMLQAADAFPVNLGFLGKGNTSQPQGLVEQVNAGAIGLKLHEDWGTTPATIDTCLTVADEYDVQVAIHTDTLNEAGFVEDTIAAFKNRVIHTYHTEGAGGGHAPDIIKVCGEANVLPSSTNPTRPYTVNTLDEHLDMLMVCHHLDPAIAEDVAFAESRIRRETIAAEDILHDLGAFSMISSDSQAMGRVGEVIIRTWQTGHKMKVQRGSLTGDGQADNNRAKRYVAKYTINPAIAHGIAQYVGSVEEGKIADLCLWRPAFFGVKPEIVVKGGMIAWAQMGDANASIPTPQPVHMRPMFGSFAGARHATSFTFVSQAALEREIPSQLGLQKQVVAVSGTRQLSKRDMKLNDALPHIEVDSETYEVRADGELLTCEPATVLPMAQRYFLF</sequence>
<dbReference type="EC" id="3.5.1.5" evidence="6 7"/>
<dbReference type="NCBIfam" id="NF009685">
    <property type="entry name" value="PRK13206.1"/>
    <property type="match status" value="1"/>
</dbReference>
<keyword evidence="4 6" id="KW-0378">Hydrolase</keyword>
<gene>
    <name evidence="6 12" type="primary">ureC</name>
    <name evidence="12" type="ORF">OGM63_13125</name>
</gene>
<evidence type="ECO:0000256" key="10">
    <source>
        <dbReference type="RuleBase" id="RU004158"/>
    </source>
</evidence>
<dbReference type="InterPro" id="IPR029754">
    <property type="entry name" value="Urease_Ni-bd"/>
</dbReference>
<dbReference type="NCBIfam" id="TIGR01792">
    <property type="entry name" value="urease_alph"/>
    <property type="match status" value="1"/>
</dbReference>
<comment type="similarity">
    <text evidence="6 10">Belongs to the metallo-dependent hydrolases superfamily. Urease alpha subunit family.</text>
</comment>
<evidence type="ECO:0000313" key="13">
    <source>
        <dbReference type="Proteomes" id="UP001526143"/>
    </source>
</evidence>
<comment type="catalytic activity">
    <reaction evidence="5 6 9">
        <text>urea + 2 H2O + H(+) = hydrogencarbonate + 2 NH4(+)</text>
        <dbReference type="Rhea" id="RHEA:20557"/>
        <dbReference type="ChEBI" id="CHEBI:15377"/>
        <dbReference type="ChEBI" id="CHEBI:15378"/>
        <dbReference type="ChEBI" id="CHEBI:16199"/>
        <dbReference type="ChEBI" id="CHEBI:17544"/>
        <dbReference type="ChEBI" id="CHEBI:28938"/>
        <dbReference type="EC" id="3.5.1.5"/>
    </reaction>
</comment>
<dbReference type="CDD" id="cd00375">
    <property type="entry name" value="Urease_alpha"/>
    <property type="match status" value="1"/>
</dbReference>
<dbReference type="PROSITE" id="PS00145">
    <property type="entry name" value="UREASE_2"/>
    <property type="match status" value="1"/>
</dbReference>
<dbReference type="RefSeq" id="WP_263746018.1">
    <property type="nucleotide sequence ID" value="NZ_JAOWRF010000194.1"/>
</dbReference>
<feature type="binding site" evidence="6">
    <location>
        <position position="362"/>
    </location>
    <ligand>
        <name>Ni(2+)</name>
        <dbReference type="ChEBI" id="CHEBI:49786"/>
        <label>1</label>
    </ligand>
</feature>
<evidence type="ECO:0000256" key="3">
    <source>
        <dbReference type="ARBA" id="ARBA00022723"/>
    </source>
</evidence>
<feature type="binding site" description="via carbamate group" evidence="6">
    <location>
        <position position="219"/>
    </location>
    <ligand>
        <name>Ni(2+)</name>
        <dbReference type="ChEBI" id="CHEBI:49786"/>
        <label>1</label>
    </ligand>
</feature>
<dbReference type="InterPro" id="IPR050112">
    <property type="entry name" value="Urease_alpha_subunit"/>
</dbReference>
<feature type="binding site" description="via carbamate group" evidence="6">
    <location>
        <position position="219"/>
    </location>
    <ligand>
        <name>Ni(2+)</name>
        <dbReference type="ChEBI" id="CHEBI:49786"/>
        <label>2</label>
    </ligand>
</feature>
<feature type="modified residue" description="N6-carboxylysine" evidence="6">
    <location>
        <position position="219"/>
    </location>
</feature>
<dbReference type="InterPro" id="IPR011612">
    <property type="entry name" value="Urease_alpha_N_dom"/>
</dbReference>
<feature type="binding site" evidence="6">
    <location>
        <position position="274"/>
    </location>
    <ligand>
        <name>Ni(2+)</name>
        <dbReference type="ChEBI" id="CHEBI:49786"/>
        <label>2</label>
    </ligand>
</feature>
<evidence type="ECO:0000259" key="11">
    <source>
        <dbReference type="PROSITE" id="PS51368"/>
    </source>
</evidence>
<evidence type="ECO:0000256" key="9">
    <source>
        <dbReference type="RuleBase" id="RU000510"/>
    </source>
</evidence>
<evidence type="ECO:0000256" key="7">
    <source>
        <dbReference type="NCBIfam" id="TIGR01792"/>
    </source>
</evidence>
<keyword evidence="3 6" id="KW-0479">Metal-binding</keyword>
<organism evidence="12 13">
    <name type="scientific">Plectonema radiosum NIES-515</name>
    <dbReference type="NCBI Taxonomy" id="2986073"/>
    <lineage>
        <taxon>Bacteria</taxon>
        <taxon>Bacillati</taxon>
        <taxon>Cyanobacteriota</taxon>
        <taxon>Cyanophyceae</taxon>
        <taxon>Oscillatoriophycideae</taxon>
        <taxon>Oscillatoriales</taxon>
        <taxon>Microcoleaceae</taxon>
        <taxon>Plectonema</taxon>
    </lineage>
</organism>
<comment type="subcellular location">
    <subcellularLocation>
        <location evidence="6 8">Cytoplasm</location>
    </subcellularLocation>
</comment>
<dbReference type="NCBIfam" id="NF009686">
    <property type="entry name" value="PRK13207.1"/>
    <property type="match status" value="1"/>
</dbReference>
<protein>
    <recommendedName>
        <fullName evidence="6 7">Urease subunit alpha</fullName>
        <ecNumber evidence="6 7">3.5.1.5</ecNumber>
    </recommendedName>
    <alternativeName>
        <fullName evidence="6">Urea amidohydrolase subunit alpha</fullName>
    </alternativeName>
</protein>
<feature type="binding site" evidence="6">
    <location>
        <position position="138"/>
    </location>
    <ligand>
        <name>Ni(2+)</name>
        <dbReference type="ChEBI" id="CHEBI:49786"/>
        <label>1</label>
    </ligand>
</feature>
<dbReference type="PROSITE" id="PS01120">
    <property type="entry name" value="UREASE_1"/>
    <property type="match status" value="1"/>
</dbReference>
<keyword evidence="2 6" id="KW-0533">Nickel</keyword>
<feature type="binding site" evidence="6">
    <location>
        <position position="136"/>
    </location>
    <ligand>
        <name>Ni(2+)</name>
        <dbReference type="ChEBI" id="CHEBI:49786"/>
        <label>1</label>
    </ligand>
</feature>
<dbReference type="SUPFAM" id="SSF51338">
    <property type="entry name" value="Composite domain of metallo-dependent hydrolases"/>
    <property type="match status" value="1"/>
</dbReference>
<evidence type="ECO:0000313" key="12">
    <source>
        <dbReference type="EMBL" id="MCV3214442.1"/>
    </source>
</evidence>
<comment type="PTM">
    <text evidence="6">Carboxylation allows a single lysine to coordinate two nickel ions.</text>
</comment>
<feature type="active site" description="Proton donor" evidence="6 8">
    <location>
        <position position="322"/>
    </location>
</feature>
<dbReference type="InterPro" id="IPR017951">
    <property type="entry name" value="Urease_asu_c"/>
</dbReference>
<comment type="pathway">
    <text evidence="1 6">Nitrogen metabolism; urea degradation; CO(2) and NH(3) from urea (urease route): step 1/1.</text>
</comment>
<comment type="caution">
    <text evidence="12">The sequence shown here is derived from an EMBL/GenBank/DDBJ whole genome shotgun (WGS) entry which is preliminary data.</text>
</comment>
<dbReference type="GO" id="GO:0009039">
    <property type="term" value="F:urease activity"/>
    <property type="evidence" value="ECO:0007669"/>
    <property type="project" value="UniProtKB-EC"/>
</dbReference>
<feature type="domain" description="Urease" evidence="11">
    <location>
        <begin position="131"/>
        <end position="568"/>
    </location>
</feature>
<dbReference type="InterPro" id="IPR006680">
    <property type="entry name" value="Amidohydro-rel"/>
</dbReference>
<comment type="subunit">
    <text evidence="6">Heterotrimer of UreA (gamma), UreB (beta) and UreC (alpha) subunits. Three heterotrimers associate to form the active enzyme.</text>
</comment>
<evidence type="ECO:0000256" key="2">
    <source>
        <dbReference type="ARBA" id="ARBA00022596"/>
    </source>
</evidence>
<evidence type="ECO:0000256" key="5">
    <source>
        <dbReference type="ARBA" id="ARBA00047778"/>
    </source>
</evidence>